<dbReference type="Pfam" id="PF00481">
    <property type="entry name" value="PP2C"/>
    <property type="match status" value="1"/>
</dbReference>
<dbReference type="PANTHER" id="PTHR48041">
    <property type="entry name" value="ABC TRANSPORTER G FAMILY MEMBER 28"/>
    <property type="match status" value="1"/>
</dbReference>
<evidence type="ECO:0000256" key="21">
    <source>
        <dbReference type="ARBA" id="ARBA00022989"/>
    </source>
</evidence>
<evidence type="ECO:0000256" key="18">
    <source>
        <dbReference type="ARBA" id="ARBA00022912"/>
    </source>
</evidence>
<comment type="catalytic activity">
    <reaction evidence="34">
        <text>estrone 3-sulfate(in) + ATP + H2O = estrone 3-sulfate(out) + ADP + phosphate + H(+)</text>
        <dbReference type="Rhea" id="RHEA:61348"/>
        <dbReference type="ChEBI" id="CHEBI:15377"/>
        <dbReference type="ChEBI" id="CHEBI:15378"/>
        <dbReference type="ChEBI" id="CHEBI:30616"/>
        <dbReference type="ChEBI" id="CHEBI:43474"/>
        <dbReference type="ChEBI" id="CHEBI:60050"/>
        <dbReference type="ChEBI" id="CHEBI:456216"/>
    </reaction>
    <physiologicalReaction direction="left-to-right" evidence="34">
        <dbReference type="Rhea" id="RHEA:61349"/>
    </physiologicalReaction>
</comment>
<feature type="transmembrane region" description="Helical" evidence="48">
    <location>
        <begin position="785"/>
        <end position="808"/>
    </location>
</feature>
<evidence type="ECO:0000313" key="51">
    <source>
        <dbReference type="EMBL" id="KAF5886708.1"/>
    </source>
</evidence>
<comment type="catalytic activity">
    <reaction evidence="36">
        <text>17beta-estradiol 17-O-(beta-D-glucuronate)(in) + ATP + H2O = 17beta-estradiol 17-O-(beta-D-glucuronate)(out) + ADP + phosphate + H(+)</text>
        <dbReference type="Rhea" id="RHEA:60128"/>
        <dbReference type="ChEBI" id="CHEBI:15377"/>
        <dbReference type="ChEBI" id="CHEBI:15378"/>
        <dbReference type="ChEBI" id="CHEBI:30616"/>
        <dbReference type="ChEBI" id="CHEBI:43474"/>
        <dbReference type="ChEBI" id="CHEBI:82961"/>
        <dbReference type="ChEBI" id="CHEBI:456216"/>
    </reaction>
    <physiologicalReaction direction="left-to-right" evidence="36">
        <dbReference type="Rhea" id="RHEA:60129"/>
    </physiologicalReaction>
</comment>
<keyword evidence="13 48" id="KW-0812">Transmembrane</keyword>
<evidence type="ECO:0000256" key="19">
    <source>
        <dbReference type="ARBA" id="ARBA00022946"/>
    </source>
</evidence>
<dbReference type="CDD" id="cd00143">
    <property type="entry name" value="PP2Cc"/>
    <property type="match status" value="1"/>
</dbReference>
<dbReference type="InterPro" id="IPR027417">
    <property type="entry name" value="P-loop_NTPase"/>
</dbReference>
<evidence type="ECO:0000256" key="12">
    <source>
        <dbReference type="ARBA" id="ARBA00022553"/>
    </source>
</evidence>
<evidence type="ECO:0000256" key="6">
    <source>
        <dbReference type="ARBA" id="ARBA00006702"/>
    </source>
</evidence>
<evidence type="ECO:0000256" key="35">
    <source>
        <dbReference type="ARBA" id="ARBA00047542"/>
    </source>
</evidence>
<feature type="non-terminal residue" evidence="51">
    <location>
        <position position="1"/>
    </location>
</feature>
<keyword evidence="17" id="KW-0067">ATP-binding</keyword>
<evidence type="ECO:0000256" key="47">
    <source>
        <dbReference type="SAM" id="MobiDB-lite"/>
    </source>
</evidence>
<name>A0A8J4T2X6_CLAMG</name>
<evidence type="ECO:0000256" key="25">
    <source>
        <dbReference type="ARBA" id="ARBA00023157"/>
    </source>
</evidence>
<feature type="transmembrane region" description="Helical" evidence="48">
    <location>
        <begin position="695"/>
        <end position="714"/>
    </location>
</feature>
<dbReference type="InterPro" id="IPR000222">
    <property type="entry name" value="PP2C_BS"/>
</dbReference>
<dbReference type="GO" id="GO:0016324">
    <property type="term" value="C:apical plasma membrane"/>
    <property type="evidence" value="ECO:0007669"/>
    <property type="project" value="UniProtKB-SubCell"/>
</dbReference>
<dbReference type="PROSITE" id="PS51746">
    <property type="entry name" value="PPM_2"/>
    <property type="match status" value="1"/>
</dbReference>
<comment type="subcellular location">
    <subcellularLocation>
        <location evidence="4">Apical cell membrane</location>
        <topology evidence="4">Multi-pass membrane protein</topology>
    </subcellularLocation>
    <subcellularLocation>
        <location evidence="3">Mitochondrion matrix</location>
    </subcellularLocation>
    <subcellularLocation>
        <location evidence="2">Mitochondrion membrane</location>
        <topology evidence="2">Multi-pass membrane protein</topology>
    </subcellularLocation>
</comment>
<comment type="similarity">
    <text evidence="5">Belongs to the ABC transporter superfamily. ABCG family. Eye pigment precursor importer (TC 3.A.1.204) subfamily.</text>
</comment>
<keyword evidence="18 46" id="KW-0904">Protein phosphatase</keyword>
<evidence type="ECO:0000256" key="46">
    <source>
        <dbReference type="RuleBase" id="RU003465"/>
    </source>
</evidence>
<evidence type="ECO:0000256" key="1">
    <source>
        <dbReference type="ARBA" id="ARBA00001936"/>
    </source>
</evidence>
<keyword evidence="19" id="KW-0809">Transit peptide</keyword>
<keyword evidence="25" id="KW-1015">Disulfide bond</keyword>
<evidence type="ECO:0000256" key="39">
    <source>
        <dbReference type="ARBA" id="ARBA00048296"/>
    </source>
</evidence>
<comment type="catalytic activity">
    <reaction evidence="38">
        <text>riboflavin(in) + ATP + H2O = riboflavin(out) + ADP + phosphate + H(+)</text>
        <dbReference type="Rhea" id="RHEA:61352"/>
        <dbReference type="ChEBI" id="CHEBI:15377"/>
        <dbReference type="ChEBI" id="CHEBI:15378"/>
        <dbReference type="ChEBI" id="CHEBI:30616"/>
        <dbReference type="ChEBI" id="CHEBI:43474"/>
        <dbReference type="ChEBI" id="CHEBI:57986"/>
        <dbReference type="ChEBI" id="CHEBI:456216"/>
    </reaction>
    <physiologicalReaction direction="left-to-right" evidence="38">
        <dbReference type="Rhea" id="RHEA:61353"/>
    </physiologicalReaction>
</comment>
<keyword evidence="12" id="KW-0597">Phosphoprotein</keyword>
<evidence type="ECO:0000256" key="26">
    <source>
        <dbReference type="ARBA" id="ARBA00023180"/>
    </source>
</evidence>
<keyword evidence="21 48" id="KW-1133">Transmembrane helix</keyword>
<evidence type="ECO:0000256" key="48">
    <source>
        <dbReference type="SAM" id="Phobius"/>
    </source>
</evidence>
<reference evidence="51" key="1">
    <citation type="submission" date="2020-07" db="EMBL/GenBank/DDBJ databases">
        <title>Clarias magur genome sequencing, assembly and annotation.</title>
        <authorList>
            <person name="Kushwaha B."/>
            <person name="Kumar R."/>
            <person name="Das P."/>
            <person name="Joshi C.G."/>
            <person name="Kumar D."/>
            <person name="Nagpure N.S."/>
            <person name="Pandey M."/>
            <person name="Agarwal S."/>
            <person name="Srivastava S."/>
            <person name="Singh M."/>
            <person name="Sahoo L."/>
            <person name="Jayasankar P."/>
            <person name="Meher P.K."/>
            <person name="Koringa P.G."/>
            <person name="Iquebal M.A."/>
            <person name="Das S.P."/>
            <person name="Bit A."/>
            <person name="Patnaik S."/>
            <person name="Patel N."/>
            <person name="Shah T.M."/>
            <person name="Hinsu A."/>
            <person name="Jena J.K."/>
        </authorList>
    </citation>
    <scope>NUCLEOTIDE SEQUENCE</scope>
    <source>
        <strain evidence="51">CIFAMagur01</strain>
        <tissue evidence="51">Testis</tissue>
    </source>
</reference>
<evidence type="ECO:0000256" key="23">
    <source>
        <dbReference type="ARBA" id="ARBA00023128"/>
    </source>
</evidence>
<comment type="catalytic activity">
    <reaction evidence="39">
        <text>methotrexate(in) + ATP + H2O = methotrexate(out) + ADP + phosphate + H(+)</text>
        <dbReference type="Rhea" id="RHEA:61356"/>
        <dbReference type="ChEBI" id="CHEBI:15377"/>
        <dbReference type="ChEBI" id="CHEBI:15378"/>
        <dbReference type="ChEBI" id="CHEBI:30616"/>
        <dbReference type="ChEBI" id="CHEBI:43474"/>
        <dbReference type="ChEBI" id="CHEBI:50681"/>
        <dbReference type="ChEBI" id="CHEBI:456216"/>
    </reaction>
    <physiologicalReaction direction="left-to-right" evidence="39">
        <dbReference type="Rhea" id="RHEA:61357"/>
    </physiologicalReaction>
</comment>
<evidence type="ECO:0000256" key="15">
    <source>
        <dbReference type="ARBA" id="ARBA00022741"/>
    </source>
</evidence>
<dbReference type="Proteomes" id="UP000727407">
    <property type="component" value="Unassembled WGS sequence"/>
</dbReference>
<evidence type="ECO:0000256" key="36">
    <source>
        <dbReference type="ARBA" id="ARBA00047576"/>
    </source>
</evidence>
<dbReference type="CDD" id="cd03213">
    <property type="entry name" value="ABCG_EPDR"/>
    <property type="match status" value="1"/>
</dbReference>
<keyword evidence="26" id="KW-0325">Glycoprotein</keyword>
<dbReference type="PROSITE" id="PS50893">
    <property type="entry name" value="ABC_TRANSPORTER_2"/>
    <property type="match status" value="1"/>
</dbReference>
<dbReference type="FunFam" id="3.40.50.300:FF:000622">
    <property type="entry name" value="ATP-binding cassette sub-family G member 2"/>
    <property type="match status" value="1"/>
</dbReference>
<evidence type="ECO:0000256" key="27">
    <source>
        <dbReference type="ARBA" id="ARBA00023211"/>
    </source>
</evidence>
<comment type="catalytic activity">
    <reaction evidence="33">
        <text>sphing-4-enine 1-phosphate(in) + ATP + H2O = sphing-4-enine 1-phosphate(out) + ADP + phosphate + H(+)</text>
        <dbReference type="Rhea" id="RHEA:38951"/>
        <dbReference type="ChEBI" id="CHEBI:15377"/>
        <dbReference type="ChEBI" id="CHEBI:15378"/>
        <dbReference type="ChEBI" id="CHEBI:30616"/>
        <dbReference type="ChEBI" id="CHEBI:43474"/>
        <dbReference type="ChEBI" id="CHEBI:60119"/>
        <dbReference type="ChEBI" id="CHEBI:456216"/>
    </reaction>
    <physiologicalReaction direction="left-to-right" evidence="33">
        <dbReference type="Rhea" id="RHEA:38952"/>
    </physiologicalReaction>
</comment>
<protein>
    <recommendedName>
        <fullName evidence="9">Broad substrate specificity ATP-binding cassette transporter ABCG2</fullName>
        <ecNumber evidence="8">3.1.3.16</ecNumber>
        <ecNumber evidence="7">7.6.2.2</ecNumber>
    </recommendedName>
    <alternativeName>
        <fullName evidence="28">ATP-binding cassette sub-family G member 2</fullName>
    </alternativeName>
    <alternativeName>
        <fullName evidence="29">Urate exporter</fullName>
    </alternativeName>
</protein>
<evidence type="ECO:0000256" key="32">
    <source>
        <dbReference type="ARBA" id="ARBA00047279"/>
    </source>
</evidence>
<evidence type="ECO:0000256" key="7">
    <source>
        <dbReference type="ARBA" id="ARBA00012191"/>
    </source>
</evidence>
<dbReference type="InterPro" id="IPR050352">
    <property type="entry name" value="ABCG_transporters"/>
</dbReference>
<dbReference type="Gene3D" id="3.60.40.10">
    <property type="entry name" value="PPM-type phosphatase domain"/>
    <property type="match status" value="1"/>
</dbReference>
<comment type="subunit">
    <text evidence="31">Homodimer; disulfide-linked. The minimal functional unit is a homodimer, but the major oligomeric form in plasma membrane is a homotetramer with possibility of higher order oligomerization up to homododecamers.</text>
</comment>
<comment type="catalytic activity">
    <reaction evidence="37">
        <text>4-methylumbelliferone beta-D-glucuronate(in) + ATP + H2O = 4-methylumbelliferone beta-D-glucuronate(out) + ADP + phosphate + H(+)</text>
        <dbReference type="Rhea" id="RHEA:61372"/>
        <dbReference type="ChEBI" id="CHEBI:15377"/>
        <dbReference type="ChEBI" id="CHEBI:15378"/>
        <dbReference type="ChEBI" id="CHEBI:30616"/>
        <dbReference type="ChEBI" id="CHEBI:43474"/>
        <dbReference type="ChEBI" id="CHEBI:144582"/>
        <dbReference type="ChEBI" id="CHEBI:456216"/>
    </reaction>
    <physiologicalReaction direction="left-to-right" evidence="37">
        <dbReference type="Rhea" id="RHEA:61373"/>
    </physiologicalReaction>
</comment>
<evidence type="ECO:0000256" key="9">
    <source>
        <dbReference type="ARBA" id="ARBA00019542"/>
    </source>
</evidence>
<keyword evidence="16 46" id="KW-0378">Hydrolase</keyword>
<dbReference type="InterPro" id="IPR013525">
    <property type="entry name" value="ABC2_TM"/>
</dbReference>
<evidence type="ECO:0000256" key="31">
    <source>
        <dbReference type="ARBA" id="ARBA00046614"/>
    </source>
</evidence>
<dbReference type="OrthoDB" id="66620at2759"/>
<evidence type="ECO:0000256" key="29">
    <source>
        <dbReference type="ARBA" id="ARBA00031848"/>
    </source>
</evidence>
<keyword evidence="27" id="KW-0464">Manganese</keyword>
<keyword evidence="14" id="KW-0479">Metal-binding</keyword>
<keyword evidence="24 48" id="KW-0472">Membrane</keyword>
<keyword evidence="11" id="KW-1003">Cell membrane</keyword>
<feature type="domain" description="ABC transporter" evidence="49">
    <location>
        <begin position="352"/>
        <end position="590"/>
    </location>
</feature>
<dbReference type="GO" id="GO:0008559">
    <property type="term" value="F:ABC-type xenobiotic transporter activity"/>
    <property type="evidence" value="ECO:0007669"/>
    <property type="project" value="UniProtKB-EC"/>
</dbReference>
<dbReference type="InterPro" id="IPR003593">
    <property type="entry name" value="AAA+_ATPase"/>
</dbReference>
<comment type="catalytic activity">
    <reaction evidence="35">
        <text>5,7-dimethyl-2-methylamino-4-(3-pyridylmethyl)-1,3-benzothiazol-6-yl sulfate(in) + ATP + H2O = 5,7-dimethyl-2-methylamino-4-(3-pyridylmethyl)-1,3-benzothiazol-6-yl sulfate(out) + ADP + phosphate + H(+)</text>
        <dbReference type="Rhea" id="RHEA:61376"/>
        <dbReference type="ChEBI" id="CHEBI:15377"/>
        <dbReference type="ChEBI" id="CHEBI:15378"/>
        <dbReference type="ChEBI" id="CHEBI:30616"/>
        <dbReference type="ChEBI" id="CHEBI:43474"/>
        <dbReference type="ChEBI" id="CHEBI:144583"/>
        <dbReference type="ChEBI" id="CHEBI:456216"/>
    </reaction>
    <physiologicalReaction direction="left-to-right" evidence="35">
        <dbReference type="Rhea" id="RHEA:61377"/>
    </physiologicalReaction>
</comment>
<dbReference type="GO" id="GO:0031966">
    <property type="term" value="C:mitochondrial membrane"/>
    <property type="evidence" value="ECO:0007669"/>
    <property type="project" value="UniProtKB-SubCell"/>
</dbReference>
<dbReference type="SUPFAM" id="SSF52540">
    <property type="entry name" value="P-loop containing nucleoside triphosphate hydrolases"/>
    <property type="match status" value="1"/>
</dbReference>
<comment type="catalytic activity">
    <reaction evidence="43">
        <text>indoxyl sulfate(in) + ATP + H2O = indoxyl sulfate(out) + ADP + phosphate + H(+)</text>
        <dbReference type="Rhea" id="RHEA:61332"/>
        <dbReference type="ChEBI" id="CHEBI:15377"/>
        <dbReference type="ChEBI" id="CHEBI:15378"/>
        <dbReference type="ChEBI" id="CHEBI:30616"/>
        <dbReference type="ChEBI" id="CHEBI:43474"/>
        <dbReference type="ChEBI" id="CHEBI:144643"/>
        <dbReference type="ChEBI" id="CHEBI:456216"/>
    </reaction>
    <physiologicalReaction direction="left-to-right" evidence="43">
        <dbReference type="Rhea" id="RHEA:61333"/>
    </physiologicalReaction>
</comment>
<evidence type="ECO:0000256" key="14">
    <source>
        <dbReference type="ARBA" id="ARBA00022723"/>
    </source>
</evidence>
<evidence type="ECO:0000256" key="4">
    <source>
        <dbReference type="ARBA" id="ARBA00004424"/>
    </source>
</evidence>
<evidence type="ECO:0000256" key="11">
    <source>
        <dbReference type="ARBA" id="ARBA00022475"/>
    </source>
</evidence>
<dbReference type="GO" id="GO:0016887">
    <property type="term" value="F:ATP hydrolysis activity"/>
    <property type="evidence" value="ECO:0007669"/>
    <property type="project" value="InterPro"/>
</dbReference>
<evidence type="ECO:0000256" key="44">
    <source>
        <dbReference type="ARBA" id="ARBA00049490"/>
    </source>
</evidence>
<dbReference type="PANTHER" id="PTHR48041:SF92">
    <property type="entry name" value="BROAD SUBSTRATE SPECIFICITY ATP-BINDING CASSETTE TRANSPORTER ABCG2"/>
    <property type="match status" value="1"/>
</dbReference>
<evidence type="ECO:0000256" key="22">
    <source>
        <dbReference type="ARBA" id="ARBA00023055"/>
    </source>
</evidence>
<evidence type="ECO:0000256" key="16">
    <source>
        <dbReference type="ARBA" id="ARBA00022801"/>
    </source>
</evidence>
<feature type="domain" description="PPM-type phosphatase" evidence="50">
    <location>
        <begin position="94"/>
        <end position="346"/>
    </location>
</feature>
<comment type="catalytic activity">
    <reaction evidence="30">
        <text>ATP + H2O + xenobioticSide 1 = ADP + phosphate + xenobioticSide 2.</text>
        <dbReference type="EC" id="7.6.2.2"/>
    </reaction>
</comment>
<evidence type="ECO:0000256" key="8">
    <source>
        <dbReference type="ARBA" id="ARBA00013081"/>
    </source>
</evidence>
<feature type="region of interest" description="Disordered" evidence="47">
    <location>
        <begin position="38"/>
        <end position="57"/>
    </location>
</feature>
<comment type="cofactor">
    <cofactor evidence="1">
        <name>Mn(2+)</name>
        <dbReference type="ChEBI" id="CHEBI:29035"/>
    </cofactor>
</comment>
<sequence>MSASVTVRLAWHGGSRVCRRMVLNRVHLFQEKLVRSLHSPSGSRASNSRFDPDSSGRPTTWDSFGIWDNRIDEPIMLPSSIRYGKPIPKVSLSRVGCASQIGQRKENEDRYQVSQMTDNILYFAVFDGHGGAQAADFCHKYMEQHIKELVAKEDNLEVVLTNTFLNMDKELAKQLHVSADASMLATGTTATVALLRDGIELVVASVGDSRAMLCRKGKALKLTLDHTPERKDEKERVRKSGGFVTWNSLGQPHVNGRLAMTRSIGDFDLKNAGVIAEPETKRTILHHVHDAFLALTTDGINFIMNSQEICDVINQCNDPKEAAQRLSEQAMQYGAEDNSTVIVVPFGAWGKHKSSDVSFSFSRSFASSGRWAGIMKPGLNAILGPTGSGKSSFLDVLAARKDPSGLSGEVLIDGAPQPSNYKCLSGYVVQDDIVMGTLTVRENLCFSAALRLSSSVKQKEKEARVNRLISELGLSRVADLKVGTQLIRGISGGERKRTSIGMEMIIDPSVLFLDEPTTGLDASTANSVLLLLKRMANNGRTIIMSIHQPRYSIYQLFDNLTLLVSGKQVYHGPADDALDYFANIGYVCEAYNNPADFFLDVINGDSRVGLQIVEDIKSEESGVTRQSIEKHLLEEYRESKYALQTKAELECIMRGKEYSTKPKSRTITYNCGFFHQLNWLVKRTFKNLALNPQTAIVQLAVTTLLAFTVGAIFFKVENDQSGLQNSHEYISGYYRVSVYFLSKILSDVITLQMVPAVIFTCIVYFMIVVCTATSLTMAISVDHSVVATATLLINLTFLFMMIFSGLLVNLQSVMTWLAWLKYLSIPHYGLGALQISELVGLTFCHNLSDALTSNTTEGI</sequence>
<dbReference type="EMBL" id="QNUK01001161">
    <property type="protein sequence ID" value="KAF5886708.1"/>
    <property type="molecule type" value="Genomic_DNA"/>
</dbReference>
<dbReference type="PROSITE" id="PS01032">
    <property type="entry name" value="PPM_1"/>
    <property type="match status" value="1"/>
</dbReference>
<comment type="catalytic activity">
    <reaction evidence="41">
        <text>urate(in) + ATP + H2O = urate(out) + ADP + phosphate + H(+)</text>
        <dbReference type="Rhea" id="RHEA:16461"/>
        <dbReference type="ChEBI" id="CHEBI:15377"/>
        <dbReference type="ChEBI" id="CHEBI:15378"/>
        <dbReference type="ChEBI" id="CHEBI:17775"/>
        <dbReference type="ChEBI" id="CHEBI:30616"/>
        <dbReference type="ChEBI" id="CHEBI:43474"/>
        <dbReference type="ChEBI" id="CHEBI:456216"/>
    </reaction>
    <physiologicalReaction direction="left-to-right" evidence="41">
        <dbReference type="Rhea" id="RHEA:16462"/>
    </physiologicalReaction>
</comment>
<dbReference type="FunFam" id="3.60.40.10:FF:000033">
    <property type="entry name" value="Protein phosphatase 1K, mitochondrial"/>
    <property type="match status" value="1"/>
</dbReference>
<dbReference type="GO" id="GO:0004722">
    <property type="term" value="F:protein serine/threonine phosphatase activity"/>
    <property type="evidence" value="ECO:0007669"/>
    <property type="project" value="UniProtKB-EC"/>
</dbReference>
<evidence type="ECO:0000256" key="42">
    <source>
        <dbReference type="ARBA" id="ARBA00049018"/>
    </source>
</evidence>
<proteinExistence type="inferred from homology"/>
<evidence type="ECO:0000259" key="50">
    <source>
        <dbReference type="PROSITE" id="PS51746"/>
    </source>
</evidence>
<comment type="catalytic activity">
    <reaction evidence="32">
        <text>dehydroepiandrosterone 3-sulfate(in) + ATP + H2O = dehydroepiandrosterone 3-sulfate(out) + ADP + phosphate + H(+)</text>
        <dbReference type="Rhea" id="RHEA:61364"/>
        <dbReference type="ChEBI" id="CHEBI:15377"/>
        <dbReference type="ChEBI" id="CHEBI:15378"/>
        <dbReference type="ChEBI" id="CHEBI:30616"/>
        <dbReference type="ChEBI" id="CHEBI:43474"/>
        <dbReference type="ChEBI" id="CHEBI:57905"/>
        <dbReference type="ChEBI" id="CHEBI:456216"/>
    </reaction>
    <physiologicalReaction direction="left-to-right" evidence="32">
        <dbReference type="Rhea" id="RHEA:61365"/>
    </physiologicalReaction>
</comment>
<dbReference type="SMART" id="SM00382">
    <property type="entry name" value="AAA"/>
    <property type="match status" value="1"/>
</dbReference>
<dbReference type="GO" id="GO:0046872">
    <property type="term" value="F:metal ion binding"/>
    <property type="evidence" value="ECO:0007669"/>
    <property type="project" value="UniProtKB-KW"/>
</dbReference>
<keyword evidence="22" id="KW-0445">Lipid transport</keyword>
<dbReference type="Pfam" id="PF00005">
    <property type="entry name" value="ABC_tran"/>
    <property type="match status" value="1"/>
</dbReference>
<keyword evidence="15" id="KW-0547">Nucleotide-binding</keyword>
<dbReference type="InterPro" id="IPR001932">
    <property type="entry name" value="PPM-type_phosphatase-like_dom"/>
</dbReference>
<evidence type="ECO:0000256" key="33">
    <source>
        <dbReference type="ARBA" id="ARBA00047354"/>
    </source>
</evidence>
<evidence type="ECO:0000256" key="40">
    <source>
        <dbReference type="ARBA" id="ARBA00048455"/>
    </source>
</evidence>
<dbReference type="GO" id="GO:0006869">
    <property type="term" value="P:lipid transport"/>
    <property type="evidence" value="ECO:0007669"/>
    <property type="project" value="UniProtKB-KW"/>
</dbReference>
<evidence type="ECO:0000256" key="24">
    <source>
        <dbReference type="ARBA" id="ARBA00023136"/>
    </source>
</evidence>
<dbReference type="InterPro" id="IPR003439">
    <property type="entry name" value="ABC_transporter-like_ATP-bd"/>
</dbReference>
<evidence type="ECO:0000256" key="37">
    <source>
        <dbReference type="ARBA" id="ARBA00047877"/>
    </source>
</evidence>
<dbReference type="SUPFAM" id="SSF81606">
    <property type="entry name" value="PP2C-like"/>
    <property type="match status" value="1"/>
</dbReference>
<comment type="caution">
    <text evidence="51">The sequence shown here is derived from an EMBL/GenBank/DDBJ whole genome shotgun (WGS) entry which is preliminary data.</text>
</comment>
<dbReference type="EC" id="7.6.2.2" evidence="7"/>
<evidence type="ECO:0000256" key="30">
    <source>
        <dbReference type="ARBA" id="ARBA00034018"/>
    </source>
</evidence>
<evidence type="ECO:0000256" key="43">
    <source>
        <dbReference type="ARBA" id="ARBA00049205"/>
    </source>
</evidence>
<keyword evidence="20" id="KW-1278">Translocase</keyword>
<dbReference type="InterPro" id="IPR036457">
    <property type="entry name" value="PPM-type-like_dom_sf"/>
</dbReference>
<dbReference type="Pfam" id="PF19055">
    <property type="entry name" value="ABC2_membrane_7"/>
    <property type="match status" value="1"/>
</dbReference>
<keyword evidence="23" id="KW-0496">Mitochondrion</keyword>
<evidence type="ECO:0000256" key="17">
    <source>
        <dbReference type="ARBA" id="ARBA00022840"/>
    </source>
</evidence>
<evidence type="ECO:0000256" key="20">
    <source>
        <dbReference type="ARBA" id="ARBA00022967"/>
    </source>
</evidence>
<dbReference type="GO" id="GO:0005759">
    <property type="term" value="C:mitochondrial matrix"/>
    <property type="evidence" value="ECO:0007669"/>
    <property type="project" value="UniProtKB-SubCell"/>
</dbReference>
<evidence type="ECO:0000256" key="38">
    <source>
        <dbReference type="ARBA" id="ARBA00048280"/>
    </source>
</evidence>
<evidence type="ECO:0000259" key="49">
    <source>
        <dbReference type="PROSITE" id="PS50893"/>
    </source>
</evidence>
<organism evidence="51 52">
    <name type="scientific">Clarias magur</name>
    <name type="common">Asian catfish</name>
    <name type="synonym">Macropteronotus magur</name>
    <dbReference type="NCBI Taxonomy" id="1594786"/>
    <lineage>
        <taxon>Eukaryota</taxon>
        <taxon>Metazoa</taxon>
        <taxon>Chordata</taxon>
        <taxon>Craniata</taxon>
        <taxon>Vertebrata</taxon>
        <taxon>Euteleostomi</taxon>
        <taxon>Actinopterygii</taxon>
        <taxon>Neopterygii</taxon>
        <taxon>Teleostei</taxon>
        <taxon>Ostariophysi</taxon>
        <taxon>Siluriformes</taxon>
        <taxon>Clariidae</taxon>
        <taxon>Clarias</taxon>
    </lineage>
</organism>
<comment type="catalytic activity">
    <reaction evidence="40">
        <text>pheophorbide a(in) + ATP + H2O = pheophorbide a(out) + ADP + phosphate + H(+)</text>
        <dbReference type="Rhea" id="RHEA:61360"/>
        <dbReference type="ChEBI" id="CHEBI:15377"/>
        <dbReference type="ChEBI" id="CHEBI:15378"/>
        <dbReference type="ChEBI" id="CHEBI:30616"/>
        <dbReference type="ChEBI" id="CHEBI:43474"/>
        <dbReference type="ChEBI" id="CHEBI:58687"/>
        <dbReference type="ChEBI" id="CHEBI:456216"/>
    </reaction>
    <physiologicalReaction direction="left-to-right" evidence="40">
        <dbReference type="Rhea" id="RHEA:61361"/>
    </physiologicalReaction>
</comment>
<evidence type="ECO:0000256" key="28">
    <source>
        <dbReference type="ARBA" id="ARBA00031839"/>
    </source>
</evidence>
<evidence type="ECO:0000256" key="5">
    <source>
        <dbReference type="ARBA" id="ARBA00005814"/>
    </source>
</evidence>
<evidence type="ECO:0000256" key="45">
    <source>
        <dbReference type="ARBA" id="ARBA00052001"/>
    </source>
</evidence>
<evidence type="ECO:0000256" key="34">
    <source>
        <dbReference type="ARBA" id="ARBA00047516"/>
    </source>
</evidence>
<dbReference type="GO" id="GO:0015562">
    <property type="term" value="F:efflux transmembrane transporter activity"/>
    <property type="evidence" value="ECO:0007669"/>
    <property type="project" value="UniProtKB-ARBA"/>
</dbReference>
<evidence type="ECO:0000256" key="2">
    <source>
        <dbReference type="ARBA" id="ARBA00004225"/>
    </source>
</evidence>
<dbReference type="Pfam" id="PF01061">
    <property type="entry name" value="ABC2_membrane"/>
    <property type="match status" value="1"/>
</dbReference>
<feature type="compositionally biased region" description="Polar residues" evidence="47">
    <location>
        <begin position="38"/>
        <end position="49"/>
    </location>
</feature>
<dbReference type="Gene3D" id="3.40.50.300">
    <property type="entry name" value="P-loop containing nucleotide triphosphate hydrolases"/>
    <property type="match status" value="1"/>
</dbReference>
<comment type="catalytic activity">
    <reaction evidence="44">
        <text>5,7-dimethyl-2-methylamino-4-(3-pyridylmethyl)-1,3-benzothiazol-6-yl beta-D-glucuronate(in) + ATP + H2O = 5,7-dimethyl-2-methylamino-4-(3-pyridylmethyl)-1,3-benzothiazol-6-yl beta-D-glucuronate(out) + ADP + phosphate + H(+)</text>
        <dbReference type="Rhea" id="RHEA:61384"/>
        <dbReference type="ChEBI" id="CHEBI:15377"/>
        <dbReference type="ChEBI" id="CHEBI:15378"/>
        <dbReference type="ChEBI" id="CHEBI:30616"/>
        <dbReference type="ChEBI" id="CHEBI:43474"/>
        <dbReference type="ChEBI" id="CHEBI:144584"/>
        <dbReference type="ChEBI" id="CHEBI:456216"/>
    </reaction>
    <physiologicalReaction direction="left-to-right" evidence="44">
        <dbReference type="Rhea" id="RHEA:61385"/>
    </physiologicalReaction>
</comment>
<keyword evidence="52" id="KW-1185">Reference proteome</keyword>
<dbReference type="SMART" id="SM00332">
    <property type="entry name" value="PP2Cc"/>
    <property type="match status" value="1"/>
</dbReference>
<evidence type="ECO:0000256" key="13">
    <source>
        <dbReference type="ARBA" id="ARBA00022692"/>
    </source>
</evidence>
<dbReference type="EC" id="3.1.3.16" evidence="8"/>
<comment type="similarity">
    <text evidence="6 46">Belongs to the PP2C family.</text>
</comment>
<dbReference type="AlphaFoldDB" id="A0A8J4T2X6"/>
<feature type="transmembrane region" description="Helical" evidence="48">
    <location>
        <begin position="753"/>
        <end position="779"/>
    </location>
</feature>
<accession>A0A8J4T2X6</accession>
<keyword evidence="10" id="KW-0813">Transport</keyword>
<dbReference type="GO" id="GO:0032217">
    <property type="term" value="F:riboflavin transmembrane transporter activity"/>
    <property type="evidence" value="ECO:0007669"/>
    <property type="project" value="TreeGrafter"/>
</dbReference>
<dbReference type="InterPro" id="IPR043926">
    <property type="entry name" value="ABCG_dom"/>
</dbReference>
<evidence type="ECO:0000256" key="10">
    <source>
        <dbReference type="ARBA" id="ARBA00022448"/>
    </source>
</evidence>
<comment type="catalytic activity">
    <reaction evidence="42">
        <text>4-methylumbelliferone sulfate(in) + ATP + H2O = 4-methylumbelliferone sulfate(out) + ADP + phosphate + H(+)</text>
        <dbReference type="Rhea" id="RHEA:61368"/>
        <dbReference type="ChEBI" id="CHEBI:15377"/>
        <dbReference type="ChEBI" id="CHEBI:15378"/>
        <dbReference type="ChEBI" id="CHEBI:30616"/>
        <dbReference type="ChEBI" id="CHEBI:43474"/>
        <dbReference type="ChEBI" id="CHEBI:144581"/>
        <dbReference type="ChEBI" id="CHEBI:456216"/>
    </reaction>
    <physiologicalReaction direction="left-to-right" evidence="42">
        <dbReference type="Rhea" id="RHEA:61369"/>
    </physiologicalReaction>
</comment>
<evidence type="ECO:0000256" key="3">
    <source>
        <dbReference type="ARBA" id="ARBA00004305"/>
    </source>
</evidence>
<evidence type="ECO:0000313" key="52">
    <source>
        <dbReference type="Proteomes" id="UP000727407"/>
    </source>
</evidence>
<comment type="catalytic activity">
    <reaction evidence="45">
        <text>itaconate(in) + ATP + H2O = itaconate(out) + ADP + phosphate + H(+)</text>
        <dbReference type="Rhea" id="RHEA:82291"/>
        <dbReference type="ChEBI" id="CHEBI:15377"/>
        <dbReference type="ChEBI" id="CHEBI:15378"/>
        <dbReference type="ChEBI" id="CHEBI:17240"/>
        <dbReference type="ChEBI" id="CHEBI:30616"/>
        <dbReference type="ChEBI" id="CHEBI:43474"/>
        <dbReference type="ChEBI" id="CHEBI:456216"/>
    </reaction>
    <physiologicalReaction direction="left-to-right" evidence="45">
        <dbReference type="Rhea" id="RHEA:82292"/>
    </physiologicalReaction>
</comment>
<evidence type="ECO:0000256" key="41">
    <source>
        <dbReference type="ARBA" id="ARBA00048665"/>
    </source>
</evidence>
<gene>
    <name evidence="51" type="primary">abcg2</name>
    <name evidence="51" type="ORF">DAT39_022454</name>
</gene>
<dbReference type="GO" id="GO:0005524">
    <property type="term" value="F:ATP binding"/>
    <property type="evidence" value="ECO:0007669"/>
    <property type="project" value="UniProtKB-KW"/>
</dbReference>